<dbReference type="AlphaFoldDB" id="A0A5J4S2K6"/>
<feature type="domain" description="Transposase IS4-like" evidence="1">
    <location>
        <begin position="107"/>
        <end position="278"/>
    </location>
</feature>
<protein>
    <recommendedName>
        <fullName evidence="1">Transposase IS4-like domain-containing protein</fullName>
    </recommendedName>
</protein>
<dbReference type="GO" id="GO:0006313">
    <property type="term" value="P:DNA transposition"/>
    <property type="evidence" value="ECO:0007669"/>
    <property type="project" value="InterPro"/>
</dbReference>
<dbReference type="InterPro" id="IPR002559">
    <property type="entry name" value="Transposase_11"/>
</dbReference>
<sequence>MSNKRLNTMNNFGANYRKIMETLRSIESKKNFLHQIRQPKLSDIELIGIDLTAEYMGIDSEYQLFRILPDSLSQRIERSVYNRRRRRLFSHRERIRQAMAEKITSDRDYYIVDSMPVEICRLSRSSRCRICKENIHTYPDKGYCATQKIYYYGYKLHAICTIEGVFSDFDLTKASVHDIHYLKDVKLSHQNCIILADKGYLSRNYQLDLFESNHIQMEVPMRMNQHDYKKQDSIFRKSRKRIETLFSQLCDQFMIRRNYAKSFDGFKNRILSKIMALTIIQLINKLNNKNINNLKTCIA</sequence>
<name>A0A5J4S2K6_9ZZZZ</name>
<dbReference type="EMBL" id="SNRY01000470">
    <property type="protein sequence ID" value="KAA6340304.1"/>
    <property type="molecule type" value="Genomic_DNA"/>
</dbReference>
<dbReference type="Pfam" id="PF01609">
    <property type="entry name" value="DDE_Tnp_1"/>
    <property type="match status" value="1"/>
</dbReference>
<evidence type="ECO:0000259" key="1">
    <source>
        <dbReference type="Pfam" id="PF01609"/>
    </source>
</evidence>
<dbReference type="GO" id="GO:0004803">
    <property type="term" value="F:transposase activity"/>
    <property type="evidence" value="ECO:0007669"/>
    <property type="project" value="InterPro"/>
</dbReference>
<organism evidence="2">
    <name type="scientific">termite gut metagenome</name>
    <dbReference type="NCBI Taxonomy" id="433724"/>
    <lineage>
        <taxon>unclassified sequences</taxon>
        <taxon>metagenomes</taxon>
        <taxon>organismal metagenomes</taxon>
    </lineage>
</organism>
<gene>
    <name evidence="2" type="ORF">EZS27_011829</name>
</gene>
<comment type="caution">
    <text evidence="2">The sequence shown here is derived from an EMBL/GenBank/DDBJ whole genome shotgun (WGS) entry which is preliminary data.</text>
</comment>
<evidence type="ECO:0000313" key="2">
    <source>
        <dbReference type="EMBL" id="KAA6340304.1"/>
    </source>
</evidence>
<reference evidence="2" key="1">
    <citation type="submission" date="2019-03" db="EMBL/GenBank/DDBJ databases">
        <title>Single cell metagenomics reveals metabolic interactions within the superorganism composed of flagellate Streblomastix strix and complex community of Bacteroidetes bacteria on its surface.</title>
        <authorList>
            <person name="Treitli S.C."/>
            <person name="Kolisko M."/>
            <person name="Husnik F."/>
            <person name="Keeling P."/>
            <person name="Hampl V."/>
        </authorList>
    </citation>
    <scope>NUCLEOTIDE SEQUENCE</scope>
    <source>
        <strain evidence="2">STM</strain>
    </source>
</reference>
<dbReference type="NCBIfam" id="NF033520">
    <property type="entry name" value="transpos_IS982"/>
    <property type="match status" value="1"/>
</dbReference>
<accession>A0A5J4S2K6</accession>
<proteinExistence type="predicted"/>
<dbReference type="GO" id="GO:0003677">
    <property type="term" value="F:DNA binding"/>
    <property type="evidence" value="ECO:0007669"/>
    <property type="project" value="InterPro"/>
</dbReference>